<evidence type="ECO:0000313" key="9">
    <source>
        <dbReference type="Proteomes" id="UP001500929"/>
    </source>
</evidence>
<dbReference type="Pfam" id="PF12696">
    <property type="entry name" value="TraG-D_C"/>
    <property type="match status" value="1"/>
</dbReference>
<dbReference type="Proteomes" id="UP001500929">
    <property type="component" value="Unassembled WGS sequence"/>
</dbReference>
<keyword evidence="3 6" id="KW-0812">Transmembrane</keyword>
<sequence length="600" mass="62619">MSTPRPSGSLGDELSNLGIGVLISAAILACILRAAGSAAAWVAGIPQPTGGIETGLGVLLTPADPATALHAPGLHPVVYWITAGLLLVGAGTAGWWVWRALRDHTRQTNMDPYRIAGIATRADVARHASTAALLRRARHLRPSLSSPGPGPGDVGYRIGTSRGREVWASVEDSILLIGPPRSGKGAHIVINTILDAPGAVITTSTRPDNLTATLHARGRIGPVAVFDPQHLADGIPAGLRWSPIRGCEDPLTAMIRATGLAAGTGLSAGGVEGGGFWEGKTRTALQALLHAAALDHRPPAELFRWTLDPSAAADAVAILTTHPGAATGWSDSLQAMIESDPRTRDSIWQGVSLALAALADPRVLDAVTPGEGEDFDPEAFLHAKGTLYLLATGAGANNSASLVAAFVEDLVEAARRLAARSPGARLDPPVLLALDEVGNLAPLPSLPTLMAEGGGTGITTMPVLQSLAQAREKWSENAASAIWDASIVKIVLGGASNSRDLHDLTTLIGERDEITDSTTIGDHGTRSAQRSIRRVPIMPPDTIRTLPFGTALVLLRSSPPIVTRMRTWTTRPDAKHLRADRADIEAMLRRPPMGSTGAPD</sequence>
<dbReference type="PANTHER" id="PTHR37937:SF1">
    <property type="entry name" value="CONJUGATIVE TRANSFER: DNA TRANSPORT"/>
    <property type="match status" value="1"/>
</dbReference>
<evidence type="ECO:0000256" key="4">
    <source>
        <dbReference type="ARBA" id="ARBA00022989"/>
    </source>
</evidence>
<proteinExistence type="predicted"/>
<reference evidence="8 9" key="1">
    <citation type="journal article" date="2019" name="Int. J. Syst. Evol. Microbiol.">
        <title>The Global Catalogue of Microorganisms (GCM) 10K type strain sequencing project: providing services to taxonomists for standard genome sequencing and annotation.</title>
        <authorList>
            <consortium name="The Broad Institute Genomics Platform"/>
            <consortium name="The Broad Institute Genome Sequencing Center for Infectious Disease"/>
            <person name="Wu L."/>
            <person name="Ma J."/>
        </authorList>
    </citation>
    <scope>NUCLEOTIDE SEQUENCE [LARGE SCALE GENOMIC DNA]</scope>
    <source>
        <strain evidence="8 9">JCM 16117</strain>
    </source>
</reference>
<dbReference type="RefSeq" id="WP_259478835.1">
    <property type="nucleotide sequence ID" value="NZ_BAAAQY010000003.1"/>
</dbReference>
<dbReference type="InterPro" id="IPR027417">
    <property type="entry name" value="P-loop_NTPase"/>
</dbReference>
<evidence type="ECO:0000256" key="3">
    <source>
        <dbReference type="ARBA" id="ARBA00022692"/>
    </source>
</evidence>
<feature type="transmembrane region" description="Helical" evidence="6">
    <location>
        <begin position="21"/>
        <end position="43"/>
    </location>
</feature>
<evidence type="ECO:0000259" key="7">
    <source>
        <dbReference type="Pfam" id="PF12696"/>
    </source>
</evidence>
<dbReference type="EMBL" id="BAAAQY010000003">
    <property type="protein sequence ID" value="GAA2229970.1"/>
    <property type="molecule type" value="Genomic_DNA"/>
</dbReference>
<keyword evidence="9" id="KW-1185">Reference proteome</keyword>
<evidence type="ECO:0000256" key="6">
    <source>
        <dbReference type="SAM" id="Phobius"/>
    </source>
</evidence>
<dbReference type="Gene3D" id="3.40.50.300">
    <property type="entry name" value="P-loop containing nucleotide triphosphate hydrolases"/>
    <property type="match status" value="1"/>
</dbReference>
<dbReference type="SUPFAM" id="SSF52540">
    <property type="entry name" value="P-loop containing nucleoside triphosphate hydrolases"/>
    <property type="match status" value="1"/>
</dbReference>
<keyword evidence="2" id="KW-1003">Cell membrane</keyword>
<organism evidence="8 9">
    <name type="scientific">Herbiconiux moechotypicola</name>
    <dbReference type="NCBI Taxonomy" id="637393"/>
    <lineage>
        <taxon>Bacteria</taxon>
        <taxon>Bacillati</taxon>
        <taxon>Actinomycetota</taxon>
        <taxon>Actinomycetes</taxon>
        <taxon>Micrococcales</taxon>
        <taxon>Microbacteriaceae</taxon>
        <taxon>Herbiconiux</taxon>
    </lineage>
</organism>
<gene>
    <name evidence="8" type="ORF">GCM10009851_13360</name>
</gene>
<accession>A0ABN3DFU8</accession>
<dbReference type="CDD" id="cd01127">
    <property type="entry name" value="TrwB_TraG_TraD_VirD4"/>
    <property type="match status" value="1"/>
</dbReference>
<feature type="transmembrane region" description="Helical" evidence="6">
    <location>
        <begin position="77"/>
        <end position="98"/>
    </location>
</feature>
<evidence type="ECO:0000256" key="5">
    <source>
        <dbReference type="ARBA" id="ARBA00023136"/>
    </source>
</evidence>
<evidence type="ECO:0000313" key="8">
    <source>
        <dbReference type="EMBL" id="GAA2229970.1"/>
    </source>
</evidence>
<dbReference type="PANTHER" id="PTHR37937">
    <property type="entry name" value="CONJUGATIVE TRANSFER: DNA TRANSPORT"/>
    <property type="match status" value="1"/>
</dbReference>
<keyword evidence="4 6" id="KW-1133">Transmembrane helix</keyword>
<evidence type="ECO:0000256" key="1">
    <source>
        <dbReference type="ARBA" id="ARBA00004651"/>
    </source>
</evidence>
<protein>
    <recommendedName>
        <fullName evidence="7">TraD/TraG TraM recognition site domain-containing protein</fullName>
    </recommendedName>
</protein>
<feature type="domain" description="TraD/TraG TraM recognition site" evidence="7">
    <location>
        <begin position="429"/>
        <end position="547"/>
    </location>
</feature>
<dbReference type="InterPro" id="IPR032689">
    <property type="entry name" value="TraG-D_C"/>
</dbReference>
<comment type="subcellular location">
    <subcellularLocation>
        <location evidence="1">Cell membrane</location>
        <topology evidence="1">Multi-pass membrane protein</topology>
    </subcellularLocation>
</comment>
<keyword evidence="5 6" id="KW-0472">Membrane</keyword>
<comment type="caution">
    <text evidence="8">The sequence shown here is derived from an EMBL/GenBank/DDBJ whole genome shotgun (WGS) entry which is preliminary data.</text>
</comment>
<name>A0ABN3DFU8_9MICO</name>
<dbReference type="PROSITE" id="PS51257">
    <property type="entry name" value="PROKAR_LIPOPROTEIN"/>
    <property type="match status" value="1"/>
</dbReference>
<dbReference type="InterPro" id="IPR051539">
    <property type="entry name" value="T4SS-coupling_protein"/>
</dbReference>
<evidence type="ECO:0000256" key="2">
    <source>
        <dbReference type="ARBA" id="ARBA00022475"/>
    </source>
</evidence>